<proteinExistence type="predicted"/>
<dbReference type="PANTHER" id="PTHR44688">
    <property type="entry name" value="DNA-BINDING TRANSCRIPTIONAL ACTIVATOR DEVR_DOSR"/>
    <property type="match status" value="1"/>
</dbReference>
<accession>A0A923S3Y9</accession>
<dbReference type="InterPro" id="IPR000792">
    <property type="entry name" value="Tscrpt_reg_LuxR_C"/>
</dbReference>
<dbReference type="Pfam" id="PF25873">
    <property type="entry name" value="WHD_MalT"/>
    <property type="match status" value="1"/>
</dbReference>
<keyword evidence="3" id="KW-0804">Transcription</keyword>
<dbReference type="PROSITE" id="PS50043">
    <property type="entry name" value="HTH_LUXR_2"/>
    <property type="match status" value="1"/>
</dbReference>
<evidence type="ECO:0000313" key="6">
    <source>
        <dbReference type="Proteomes" id="UP000596827"/>
    </source>
</evidence>
<dbReference type="Gene3D" id="1.25.40.10">
    <property type="entry name" value="Tetratricopeptide repeat domain"/>
    <property type="match status" value="1"/>
</dbReference>
<keyword evidence="1" id="KW-0805">Transcription regulation</keyword>
<dbReference type="Gene3D" id="1.10.10.10">
    <property type="entry name" value="Winged helix-like DNA-binding domain superfamily/Winged helix DNA-binding domain"/>
    <property type="match status" value="1"/>
</dbReference>
<dbReference type="InterPro" id="IPR059106">
    <property type="entry name" value="WHD_MalT"/>
</dbReference>
<gene>
    <name evidence="5" type="ORF">H8R02_21515</name>
</gene>
<evidence type="ECO:0000259" key="4">
    <source>
        <dbReference type="PROSITE" id="PS50043"/>
    </source>
</evidence>
<keyword evidence="2" id="KW-0238">DNA-binding</keyword>
<evidence type="ECO:0000256" key="3">
    <source>
        <dbReference type="ARBA" id="ARBA00023163"/>
    </source>
</evidence>
<dbReference type="InterPro" id="IPR011990">
    <property type="entry name" value="TPR-like_helical_dom_sf"/>
</dbReference>
<keyword evidence="6" id="KW-1185">Reference proteome</keyword>
<dbReference type="EMBL" id="JACORU010000009">
    <property type="protein sequence ID" value="MBC5767059.1"/>
    <property type="molecule type" value="Genomic_DNA"/>
</dbReference>
<dbReference type="GO" id="GO:0003677">
    <property type="term" value="F:DNA binding"/>
    <property type="evidence" value="ECO:0007669"/>
    <property type="project" value="UniProtKB-KW"/>
</dbReference>
<dbReference type="SUPFAM" id="SSF46894">
    <property type="entry name" value="C-terminal effector domain of the bipartite response regulators"/>
    <property type="match status" value="1"/>
</dbReference>
<dbReference type="CDD" id="cd06170">
    <property type="entry name" value="LuxR_C_like"/>
    <property type="match status" value="1"/>
</dbReference>
<name>A0A923S3Y9_9BURK</name>
<dbReference type="InterPro" id="IPR027417">
    <property type="entry name" value="P-loop_NTPase"/>
</dbReference>
<evidence type="ECO:0000256" key="1">
    <source>
        <dbReference type="ARBA" id="ARBA00023015"/>
    </source>
</evidence>
<feature type="domain" description="HTH luxR-type" evidence="4">
    <location>
        <begin position="821"/>
        <end position="886"/>
    </location>
</feature>
<organism evidence="5 6">
    <name type="scientific">Ramlibacter albus</name>
    <dbReference type="NCBI Taxonomy" id="2079448"/>
    <lineage>
        <taxon>Bacteria</taxon>
        <taxon>Pseudomonadati</taxon>
        <taxon>Pseudomonadota</taxon>
        <taxon>Betaproteobacteria</taxon>
        <taxon>Burkholderiales</taxon>
        <taxon>Comamonadaceae</taxon>
        <taxon>Ramlibacter</taxon>
    </lineage>
</organism>
<dbReference type="InterPro" id="IPR036388">
    <property type="entry name" value="WH-like_DNA-bd_sf"/>
</dbReference>
<dbReference type="SMART" id="SM00421">
    <property type="entry name" value="HTH_LUXR"/>
    <property type="match status" value="1"/>
</dbReference>
<dbReference type="AlphaFoldDB" id="A0A923S3Y9"/>
<dbReference type="GO" id="GO:0006355">
    <property type="term" value="P:regulation of DNA-templated transcription"/>
    <property type="evidence" value="ECO:0007669"/>
    <property type="project" value="InterPro"/>
</dbReference>
<dbReference type="Proteomes" id="UP000596827">
    <property type="component" value="Unassembled WGS sequence"/>
</dbReference>
<reference evidence="5" key="1">
    <citation type="submission" date="2020-08" db="EMBL/GenBank/DDBJ databases">
        <title>Ramlibacter sp. GTP1 16S ribosomal RNA gene genome sequencing and assembly.</title>
        <authorList>
            <person name="Kang M."/>
        </authorList>
    </citation>
    <scope>NUCLEOTIDE SEQUENCE</scope>
    <source>
        <strain evidence="5">GTP1</strain>
    </source>
</reference>
<dbReference type="PANTHER" id="PTHR44688:SF16">
    <property type="entry name" value="DNA-BINDING TRANSCRIPTIONAL ACTIVATOR DEVR_DOSR"/>
    <property type="match status" value="1"/>
</dbReference>
<dbReference type="Pfam" id="PF00196">
    <property type="entry name" value="GerE"/>
    <property type="match status" value="1"/>
</dbReference>
<dbReference type="Gene3D" id="3.40.50.300">
    <property type="entry name" value="P-loop containing nucleotide triphosphate hydrolases"/>
    <property type="match status" value="1"/>
</dbReference>
<evidence type="ECO:0000313" key="5">
    <source>
        <dbReference type="EMBL" id="MBC5767059.1"/>
    </source>
</evidence>
<dbReference type="PRINTS" id="PR00038">
    <property type="entry name" value="HTHLUXR"/>
</dbReference>
<dbReference type="SUPFAM" id="SSF52540">
    <property type="entry name" value="P-loop containing nucleoside triphosphate hydrolases"/>
    <property type="match status" value="1"/>
</dbReference>
<protein>
    <submittedName>
        <fullName evidence="5">Helix-turn-helix transcriptional regulator</fullName>
    </submittedName>
</protein>
<dbReference type="InterPro" id="IPR016032">
    <property type="entry name" value="Sig_transdc_resp-reg_C-effctor"/>
</dbReference>
<comment type="caution">
    <text evidence="5">The sequence shown here is derived from an EMBL/GenBank/DDBJ whole genome shotgun (WGS) entry which is preliminary data.</text>
</comment>
<dbReference type="InterPro" id="IPR041617">
    <property type="entry name" value="TPR_MalT"/>
</dbReference>
<dbReference type="Pfam" id="PF17874">
    <property type="entry name" value="TPR_MalT"/>
    <property type="match status" value="1"/>
</dbReference>
<evidence type="ECO:0000256" key="2">
    <source>
        <dbReference type="ARBA" id="ARBA00023125"/>
    </source>
</evidence>
<sequence>MAQSSKFNLPGTNAALVRRAAIAERVERAAAAKLILVRAPAGFGKTTALRQIHEQLSAAGVATAWITVDAADNDVPRFLSCLAEAVARLQIEDAAATSADAEAVALLEREGPPFALFLDEFETLQSAAVIGLVREVIERLPRNGRVVIGSRSLPDVGLGRLRVRGQLVEIGADVLRFSAAETAEFLRLRGLPALPPDTLELLHARTEGWIAALLLVSMALGSHEAAADFIQRLSGSGGAIAEYLAEDVLGRQPPEVREFLQRTSILRQLNAPLCQALVPRTDCAAMLERLHASSLFLLPLETESAEPNYRYHALFANFLRTQLAREHPEDLLRLHLSACAWYESVGRPVPAIDHAIEGGDYPHALSLLEQHGQRFVEQGRMRLLARWFAAIPPEQLKQHPRMQALYVWAVLFTQGASEGMALLAASGIESSEDPTIRAHVNALQPLLLAMLDRYDEANPIGRAGLARLPTAVPFADTVLINCMAHVTSVLGEKREAQRLLDAARQTQSSSVFNRMYTESTEGLLDIERGRFRQATARFRIAVDATTREADYSHTGGNAWAGVLYAAAMYEANELEACDRLLNVYLPLAREVGLPDHMISSYAMRSRLLFWRGDVDGALRTLTELETLGNLRKLPRVVATAKLERARMLMRQGNAYGAKEELDRADDKAVWERVARQRLPAHDVLDIGIARLRWEILFGDAAEALRRIDADLPAIDAEARVRRSRKLRVLKSMALWKLKQVDASADVMRDILLEGSREGFLRLIADDGVHVAGPIQAVLAPLKAAPEKSDPILLEYVQRVLEALGPDALAAEPAQAAAATDVPWQVEPLTQKEMQVLKLLAEGYSNSAMSEKLFVSDSTVRTHLRNINMKLGAQNRTQAVSLARRYGLIR</sequence>